<gene>
    <name evidence="2" type="ORF">PHACADRAFT_23749</name>
</gene>
<dbReference type="Gene3D" id="1.25.40.10">
    <property type="entry name" value="Tetratricopeptide repeat domain"/>
    <property type="match status" value="1"/>
</dbReference>
<proteinExistence type="predicted"/>
<accession>K5W8Z0</accession>
<dbReference type="KEGG" id="pco:PHACADRAFT_23749"/>
<keyword evidence="3" id="KW-1185">Reference proteome</keyword>
<dbReference type="Pfam" id="PF06041">
    <property type="entry name" value="DUF924"/>
    <property type="match status" value="1"/>
</dbReference>
<feature type="compositionally biased region" description="Polar residues" evidence="1">
    <location>
        <begin position="200"/>
        <end position="209"/>
    </location>
</feature>
<dbReference type="SUPFAM" id="SSF48452">
    <property type="entry name" value="TPR-like"/>
    <property type="match status" value="1"/>
</dbReference>
<name>K5W8Z0_PHACS</name>
<dbReference type="Proteomes" id="UP000008370">
    <property type="component" value="Unassembled WGS sequence"/>
</dbReference>
<dbReference type="EMBL" id="JH930468">
    <property type="protein sequence ID" value="EKM60393.1"/>
    <property type="molecule type" value="Genomic_DNA"/>
</dbReference>
<dbReference type="GeneID" id="18913662"/>
<dbReference type="HOGENOM" id="CLU_1315792_0_0_1"/>
<dbReference type="InterPro" id="IPR011990">
    <property type="entry name" value="TPR-like_helical_dom_sf"/>
</dbReference>
<evidence type="ECO:0000313" key="2">
    <source>
        <dbReference type="EMBL" id="EKM60393.1"/>
    </source>
</evidence>
<protein>
    <submittedName>
        <fullName evidence="2">Uncharacterized protein</fullName>
    </submittedName>
</protein>
<dbReference type="AlphaFoldDB" id="K5W8Z0"/>
<dbReference type="RefSeq" id="XP_007389564.1">
    <property type="nucleotide sequence ID" value="XM_007389502.1"/>
</dbReference>
<feature type="compositionally biased region" description="Basic and acidic residues" evidence="1">
    <location>
        <begin position="186"/>
        <end position="199"/>
    </location>
</feature>
<dbReference type="OrthoDB" id="414698at2759"/>
<sequence length="209" mass="23464">MSSTENVDLSQILTLDLFESLRRVHLPWPEDQPLNFSVVTKPNTRPEFYKLAFHPALKPLSTLGLGNVPDLMQFLPPPEVQDFPSKALGLVLLLDQAPRSIIHGGVSDRYTFSYFDVLCEKLVGQLYTLPAHLRPDNMERLMSQGWGYGYAMVARVWFLAPLVHSESLSAHEKALELNEGIRTDVEKRVGKTDANRATDKTSTTSSRSP</sequence>
<organism evidence="2 3">
    <name type="scientific">Phanerochaete carnosa (strain HHB-10118-sp)</name>
    <name type="common">White-rot fungus</name>
    <name type="synonym">Peniophora carnosa</name>
    <dbReference type="NCBI Taxonomy" id="650164"/>
    <lineage>
        <taxon>Eukaryota</taxon>
        <taxon>Fungi</taxon>
        <taxon>Dikarya</taxon>
        <taxon>Basidiomycota</taxon>
        <taxon>Agaricomycotina</taxon>
        <taxon>Agaricomycetes</taxon>
        <taxon>Polyporales</taxon>
        <taxon>Phanerochaetaceae</taxon>
        <taxon>Phanerochaete</taxon>
    </lineage>
</organism>
<evidence type="ECO:0000313" key="3">
    <source>
        <dbReference type="Proteomes" id="UP000008370"/>
    </source>
</evidence>
<feature type="region of interest" description="Disordered" evidence="1">
    <location>
        <begin position="186"/>
        <end position="209"/>
    </location>
</feature>
<dbReference type="InterPro" id="IPR010323">
    <property type="entry name" value="DUF924"/>
</dbReference>
<evidence type="ECO:0000256" key="1">
    <source>
        <dbReference type="SAM" id="MobiDB-lite"/>
    </source>
</evidence>
<dbReference type="InParanoid" id="K5W8Z0"/>
<reference evidence="2 3" key="1">
    <citation type="journal article" date="2012" name="BMC Genomics">
        <title>Comparative genomics of the white-rot fungi, Phanerochaete carnosa and P. chrysosporium, to elucidate the genetic basis of the distinct wood types they colonize.</title>
        <authorList>
            <person name="Suzuki H."/>
            <person name="MacDonald J."/>
            <person name="Syed K."/>
            <person name="Salamov A."/>
            <person name="Hori C."/>
            <person name="Aerts A."/>
            <person name="Henrissat B."/>
            <person name="Wiebenga A."/>
            <person name="vanKuyk P.A."/>
            <person name="Barry K."/>
            <person name="Lindquist E."/>
            <person name="LaButti K."/>
            <person name="Lapidus A."/>
            <person name="Lucas S."/>
            <person name="Coutinho P."/>
            <person name="Gong Y."/>
            <person name="Samejima M."/>
            <person name="Mahadevan R."/>
            <person name="Abou-Zaid M."/>
            <person name="de Vries R.P."/>
            <person name="Igarashi K."/>
            <person name="Yadav J.S."/>
            <person name="Grigoriev I.V."/>
            <person name="Master E.R."/>
        </authorList>
    </citation>
    <scope>NUCLEOTIDE SEQUENCE [LARGE SCALE GENOMIC DNA]</scope>
    <source>
        <strain evidence="2 3">HHB-10118-sp</strain>
    </source>
</reference>